<dbReference type="FunFam" id="1.10.8.10:FF:000018">
    <property type="entry name" value="Nuclear RNA export factor 1"/>
    <property type="match status" value="1"/>
</dbReference>
<dbReference type="SMART" id="SM00804">
    <property type="entry name" value="TAP_C"/>
    <property type="match status" value="1"/>
</dbReference>
<sequence length="430" mass="48819">MIEAMATHYNPGTKSLDLSRYYVCPLFTDNQLFVPLNQPAVLLAVLNIVAQHTDLYGLSRLANNHIYLGENLIWIRRLFPDLKVLDLAGNKFSDLKELKCLSGYIIEVLNLEGNPLCDTDNSELSSRDSLLVTKFKMPISLDNCYPIPEGHNPELSNSLMSLVESFLIQYYERYDSQMYRQTVSEAYHENATFILSSSLPFKNVNGSLSEYLPEKNIINFLEKLPKSKHDCGSFVVDVPLANVELLQIVVNGVFAEETNDKHIFRSFCRTIYLVPVGSSWNIISEMFFITTESSKQFHVLKPKPTYDEGHSVYQGGMPISILQIQQMAPATTVNFQPDSQQQPSVVSPTTYTSLAVNQLSTEAPINLINDVNANYYKMSMIKSFSNKSGMNNKWAERCLEENEWDYARAASCFLNLKDKIPPTAFIYERI</sequence>
<protein>
    <recommendedName>
        <fullName evidence="12">NTF2 domain-containing protein</fullName>
    </recommendedName>
</protein>
<dbReference type="InterPro" id="IPR032710">
    <property type="entry name" value="NTF2-like_dom_sf"/>
</dbReference>
<reference evidence="10 11" key="1">
    <citation type="submission" date="2019-08" db="EMBL/GenBank/DDBJ databases">
        <title>The genome of the soybean aphid Biotype 1, its phylome, world population structure and adaptation to the North American continent.</title>
        <authorList>
            <person name="Giordano R."/>
            <person name="Donthu R.K."/>
            <person name="Hernandez A.G."/>
            <person name="Wright C.L."/>
            <person name="Zimin A.V."/>
        </authorList>
    </citation>
    <scope>NUCLEOTIDE SEQUENCE [LARGE SCALE GENOMIC DNA]</scope>
    <source>
        <tissue evidence="10">Whole aphids</tissue>
    </source>
</reference>
<dbReference type="PROSITE" id="PS51281">
    <property type="entry name" value="TAP_C"/>
    <property type="match status" value="1"/>
</dbReference>
<dbReference type="SUPFAM" id="SSF54427">
    <property type="entry name" value="NTF2-like"/>
    <property type="match status" value="1"/>
</dbReference>
<dbReference type="GO" id="GO:0016973">
    <property type="term" value="P:poly(A)+ mRNA export from nucleus"/>
    <property type="evidence" value="ECO:0007669"/>
    <property type="project" value="TreeGrafter"/>
</dbReference>
<dbReference type="PROSITE" id="PS51450">
    <property type="entry name" value="LRR"/>
    <property type="match status" value="1"/>
</dbReference>
<dbReference type="Gene3D" id="3.80.10.10">
    <property type="entry name" value="Ribonuclease Inhibitor"/>
    <property type="match status" value="1"/>
</dbReference>
<dbReference type="GO" id="GO:0003723">
    <property type="term" value="F:RNA binding"/>
    <property type="evidence" value="ECO:0007669"/>
    <property type="project" value="TreeGrafter"/>
</dbReference>
<dbReference type="GO" id="GO:0005634">
    <property type="term" value="C:nucleus"/>
    <property type="evidence" value="ECO:0007669"/>
    <property type="project" value="UniProtKB-SubCell"/>
</dbReference>
<accession>A0A6G0TC21</accession>
<dbReference type="Gene3D" id="3.10.450.50">
    <property type="match status" value="2"/>
</dbReference>
<dbReference type="CDD" id="cd14342">
    <property type="entry name" value="UBA_TAP-C"/>
    <property type="match status" value="1"/>
</dbReference>
<evidence type="ECO:0000259" key="8">
    <source>
        <dbReference type="PROSITE" id="PS50177"/>
    </source>
</evidence>
<evidence type="ECO:0000313" key="11">
    <source>
        <dbReference type="Proteomes" id="UP000475862"/>
    </source>
</evidence>
<keyword evidence="5" id="KW-0677">Repeat</keyword>
<dbReference type="InterPro" id="IPR002075">
    <property type="entry name" value="NTF2_dom"/>
</dbReference>
<evidence type="ECO:0000313" key="10">
    <source>
        <dbReference type="EMBL" id="KAE9530486.1"/>
    </source>
</evidence>
<dbReference type="OrthoDB" id="25872at2759"/>
<evidence type="ECO:0000256" key="2">
    <source>
        <dbReference type="ARBA" id="ARBA00009285"/>
    </source>
</evidence>
<dbReference type="Pfam" id="PF24048">
    <property type="entry name" value="LRR_NXF1-5"/>
    <property type="match status" value="1"/>
</dbReference>
<gene>
    <name evidence="10" type="ORF">AGLY_010948</name>
</gene>
<dbReference type="Gene3D" id="1.10.8.10">
    <property type="entry name" value="DNA helicase RuvA subunit, C-terminal domain"/>
    <property type="match status" value="1"/>
</dbReference>
<keyword evidence="7" id="KW-0539">Nucleus</keyword>
<comment type="caution">
    <text evidence="10">The sequence shown here is derived from an EMBL/GenBank/DDBJ whole genome shotgun (WGS) entry which is preliminary data.</text>
</comment>
<dbReference type="Pfam" id="PF22602">
    <property type="entry name" value="NXF_NTF2"/>
    <property type="match status" value="1"/>
</dbReference>
<dbReference type="InterPro" id="IPR057125">
    <property type="entry name" value="NXF1/2/3/5-like_LRR"/>
</dbReference>
<evidence type="ECO:0000256" key="3">
    <source>
        <dbReference type="ARBA" id="ARBA00022448"/>
    </source>
</evidence>
<dbReference type="Pfam" id="PF03943">
    <property type="entry name" value="TAP_C"/>
    <property type="match status" value="1"/>
</dbReference>
<dbReference type="EMBL" id="VYZN01000042">
    <property type="protein sequence ID" value="KAE9530486.1"/>
    <property type="molecule type" value="Genomic_DNA"/>
</dbReference>
<comment type="subcellular location">
    <subcellularLocation>
        <location evidence="1">Nucleus</location>
    </subcellularLocation>
</comment>
<dbReference type="InterPro" id="IPR001611">
    <property type="entry name" value="Leu-rich_rpt"/>
</dbReference>
<keyword evidence="3" id="KW-0813">Transport</keyword>
<evidence type="ECO:0008006" key="12">
    <source>
        <dbReference type="Google" id="ProtNLM"/>
    </source>
</evidence>
<dbReference type="InterPro" id="IPR032675">
    <property type="entry name" value="LRR_dom_sf"/>
</dbReference>
<organism evidence="10 11">
    <name type="scientific">Aphis glycines</name>
    <name type="common">Soybean aphid</name>
    <dbReference type="NCBI Taxonomy" id="307491"/>
    <lineage>
        <taxon>Eukaryota</taxon>
        <taxon>Metazoa</taxon>
        <taxon>Ecdysozoa</taxon>
        <taxon>Arthropoda</taxon>
        <taxon>Hexapoda</taxon>
        <taxon>Insecta</taxon>
        <taxon>Pterygota</taxon>
        <taxon>Neoptera</taxon>
        <taxon>Paraneoptera</taxon>
        <taxon>Hemiptera</taxon>
        <taxon>Sternorrhyncha</taxon>
        <taxon>Aphidomorpha</taxon>
        <taxon>Aphidoidea</taxon>
        <taxon>Aphididae</taxon>
        <taxon>Aphidini</taxon>
        <taxon>Aphis</taxon>
        <taxon>Aphis</taxon>
    </lineage>
</organism>
<dbReference type="AlphaFoldDB" id="A0A6G0TC21"/>
<feature type="domain" description="TAP-C" evidence="9">
    <location>
        <begin position="375"/>
        <end position="428"/>
    </location>
</feature>
<evidence type="ECO:0000256" key="7">
    <source>
        <dbReference type="ARBA" id="ARBA00023242"/>
    </source>
</evidence>
<evidence type="ECO:0000259" key="9">
    <source>
        <dbReference type="PROSITE" id="PS51281"/>
    </source>
</evidence>
<dbReference type="InterPro" id="IPR009060">
    <property type="entry name" value="UBA-like_sf"/>
</dbReference>
<dbReference type="SUPFAM" id="SSF46934">
    <property type="entry name" value="UBA-like"/>
    <property type="match status" value="1"/>
</dbReference>
<feature type="domain" description="NTF2" evidence="8">
    <location>
        <begin position="162"/>
        <end position="289"/>
    </location>
</feature>
<comment type="similarity">
    <text evidence="2">Belongs to the NXF family.</text>
</comment>
<dbReference type="PROSITE" id="PS50177">
    <property type="entry name" value="NTF2_DOMAIN"/>
    <property type="match status" value="1"/>
</dbReference>
<dbReference type="Proteomes" id="UP000475862">
    <property type="component" value="Unassembled WGS sequence"/>
</dbReference>
<evidence type="ECO:0000256" key="5">
    <source>
        <dbReference type="ARBA" id="ARBA00022737"/>
    </source>
</evidence>
<evidence type="ECO:0000256" key="4">
    <source>
        <dbReference type="ARBA" id="ARBA00022614"/>
    </source>
</evidence>
<name>A0A6G0TC21_APHGL</name>
<dbReference type="InterPro" id="IPR005637">
    <property type="entry name" value="TAP_C_dom"/>
</dbReference>
<keyword evidence="11" id="KW-1185">Reference proteome</keyword>
<keyword evidence="4" id="KW-0433">Leucine-rich repeat</keyword>
<evidence type="ECO:0000256" key="6">
    <source>
        <dbReference type="ARBA" id="ARBA00022816"/>
    </source>
</evidence>
<dbReference type="PANTHER" id="PTHR10662:SF22">
    <property type="entry name" value="NUCLEAR RNA EXPORT FACTOR 1"/>
    <property type="match status" value="1"/>
</dbReference>
<evidence type="ECO:0000256" key="1">
    <source>
        <dbReference type="ARBA" id="ARBA00004123"/>
    </source>
</evidence>
<dbReference type="SUPFAM" id="SSF52058">
    <property type="entry name" value="L domain-like"/>
    <property type="match status" value="1"/>
</dbReference>
<proteinExistence type="inferred from homology"/>
<keyword evidence="6" id="KW-0509">mRNA transport</keyword>
<dbReference type="InterPro" id="IPR018222">
    <property type="entry name" value="Nuclear_transport_factor_2_euk"/>
</dbReference>
<dbReference type="PANTHER" id="PTHR10662">
    <property type="entry name" value="NUCLEAR RNA EXPORT FACTOR"/>
    <property type="match status" value="1"/>
</dbReference>
<dbReference type="InterPro" id="IPR030217">
    <property type="entry name" value="NXF_fam"/>
</dbReference>